<dbReference type="EMBL" id="CP035704">
    <property type="protein sequence ID" value="QBB71794.1"/>
    <property type="molecule type" value="Genomic_DNA"/>
</dbReference>
<evidence type="ECO:0008006" key="4">
    <source>
        <dbReference type="Google" id="ProtNLM"/>
    </source>
</evidence>
<evidence type="ECO:0000313" key="3">
    <source>
        <dbReference type="Proteomes" id="UP000291562"/>
    </source>
</evidence>
<feature type="chain" id="PRO_5018968234" description="Nuclear transport factor 2 family protein" evidence="1">
    <location>
        <begin position="27"/>
        <end position="149"/>
    </location>
</feature>
<dbReference type="Proteomes" id="UP000291562">
    <property type="component" value="Chromosome"/>
</dbReference>
<dbReference type="KEGG" id="xbc:ELE36_16325"/>
<evidence type="ECO:0000256" key="1">
    <source>
        <dbReference type="SAM" id="SignalP"/>
    </source>
</evidence>
<dbReference type="PROSITE" id="PS51257">
    <property type="entry name" value="PROKAR_LIPOPROTEIN"/>
    <property type="match status" value="1"/>
</dbReference>
<keyword evidence="3" id="KW-1185">Reference proteome</keyword>
<proteinExistence type="predicted"/>
<gene>
    <name evidence="2" type="ORF">ELE36_16325</name>
</gene>
<dbReference type="RefSeq" id="WP_129835150.1">
    <property type="nucleotide sequence ID" value="NZ_CP035704.1"/>
</dbReference>
<name>A0A411HMU1_9GAMM</name>
<dbReference type="OrthoDB" id="5738094at2"/>
<reference evidence="2 3" key="1">
    <citation type="submission" date="2019-01" db="EMBL/GenBank/DDBJ databases">
        <title>Pseudolysobacter antarctica gen. nov., sp. nov., isolated from Fildes Peninsula, Antarctica.</title>
        <authorList>
            <person name="Wei Z."/>
            <person name="Peng F."/>
        </authorList>
    </citation>
    <scope>NUCLEOTIDE SEQUENCE [LARGE SCALE GENOMIC DNA]</scope>
    <source>
        <strain evidence="2 3">AQ6-296</strain>
    </source>
</reference>
<evidence type="ECO:0000313" key="2">
    <source>
        <dbReference type="EMBL" id="QBB71794.1"/>
    </source>
</evidence>
<dbReference type="AlphaFoldDB" id="A0A411HMU1"/>
<accession>A0A411HMU1</accession>
<keyword evidence="1" id="KW-0732">Signal</keyword>
<protein>
    <recommendedName>
        <fullName evidence="4">Nuclear transport factor 2 family protein</fullName>
    </recommendedName>
</protein>
<feature type="signal peptide" evidence="1">
    <location>
        <begin position="1"/>
        <end position="26"/>
    </location>
</feature>
<sequence length="149" mass="16708">MNIRTFSPALRATTLLGLLLVLGACATMTKKEDVSVVDKRAVERWNLLIAGKAEKSYDYLSPGYQKTQSRENYAAQMNNRPVHWKKVSFLNKDCSEDVCHVRLLVDFTVNMSIGMGREASSVDVVKEDWLNTDGHWYFLPPALGGATPK</sequence>
<organism evidence="2 3">
    <name type="scientific">Pseudolysobacter antarcticus</name>
    <dbReference type="NCBI Taxonomy" id="2511995"/>
    <lineage>
        <taxon>Bacteria</taxon>
        <taxon>Pseudomonadati</taxon>
        <taxon>Pseudomonadota</taxon>
        <taxon>Gammaproteobacteria</taxon>
        <taxon>Lysobacterales</taxon>
        <taxon>Rhodanobacteraceae</taxon>
        <taxon>Pseudolysobacter</taxon>
    </lineage>
</organism>